<dbReference type="EMBL" id="CP026952">
    <property type="protein sequence ID" value="AWB92664.1"/>
    <property type="molecule type" value="Genomic_DNA"/>
</dbReference>
<protein>
    <submittedName>
        <fullName evidence="1">Uncharacterized protein</fullName>
    </submittedName>
</protein>
<dbReference type="OrthoDB" id="4246706at2"/>
<accession>A0A2S0WN34</accession>
<accession>A0A5F2EVG7</accession>
<dbReference type="KEGG" id="aez:C3E78_10880"/>
<dbReference type="RefSeq" id="WP_108578308.1">
    <property type="nucleotide sequence ID" value="NZ_CP026952.1"/>
</dbReference>
<name>A0A2S0WN34_9ACTN</name>
<organism evidence="1 2">
    <name type="scientific">Aeromicrobium chenweiae</name>
    <dbReference type="NCBI Taxonomy" id="2079793"/>
    <lineage>
        <taxon>Bacteria</taxon>
        <taxon>Bacillati</taxon>
        <taxon>Actinomycetota</taxon>
        <taxon>Actinomycetes</taxon>
        <taxon>Propionibacteriales</taxon>
        <taxon>Nocardioidaceae</taxon>
        <taxon>Aeromicrobium</taxon>
    </lineage>
</organism>
<dbReference type="AlphaFoldDB" id="A0A2S0WN34"/>
<proteinExistence type="predicted"/>
<dbReference type="InterPro" id="IPR011528">
    <property type="entry name" value="NERD"/>
</dbReference>
<keyword evidence="2" id="KW-1185">Reference proteome</keyword>
<evidence type="ECO:0000313" key="2">
    <source>
        <dbReference type="Proteomes" id="UP000244384"/>
    </source>
</evidence>
<sequence length="265" mass="28834">MTHGDVRLMELRRDGECLCGTFLPRGTRAGWDPSRRMVLCSPCLKTEDALETVDIGVPGASLQREHERRATARAARIRAAHPWVGGFLLLITPTPRTTEAFAIGAAGEREAAEKLRRATGEDVLFLFNRRRGTGREQGDIDMLAIAPSGVHVIDPKKYNGRKVRAARSEDVFLIDGRRRPSLSASMQRQVAAVSAAVRDGPRPETPVSAAYCFLGADLPVSSLVVGGVPALTLRNVAKRLNRPGPLGATDREMLHADLARRFPTA</sequence>
<reference evidence="2" key="1">
    <citation type="submission" date="2018-01" db="EMBL/GenBank/DDBJ databases">
        <authorList>
            <person name="Li J."/>
        </authorList>
    </citation>
    <scope>NUCLEOTIDE SEQUENCE [LARGE SCALE GENOMIC DNA]</scope>
    <source>
        <strain evidence="2">592</strain>
    </source>
</reference>
<gene>
    <name evidence="1" type="ORF">C3E78_10880</name>
</gene>
<evidence type="ECO:0000313" key="1">
    <source>
        <dbReference type="EMBL" id="AWB92664.1"/>
    </source>
</evidence>
<dbReference type="PROSITE" id="PS50965">
    <property type="entry name" value="NERD"/>
    <property type="match status" value="1"/>
</dbReference>
<dbReference type="Proteomes" id="UP000244384">
    <property type="component" value="Chromosome"/>
</dbReference>
<dbReference type="Pfam" id="PF08378">
    <property type="entry name" value="NERD"/>
    <property type="match status" value="1"/>
</dbReference>